<evidence type="ECO:0000256" key="14">
    <source>
        <dbReference type="ARBA" id="ARBA00023102"/>
    </source>
</evidence>
<dbReference type="Gene3D" id="3.20.20.70">
    <property type="entry name" value="Aldolase class I"/>
    <property type="match status" value="1"/>
</dbReference>
<evidence type="ECO:0000256" key="4">
    <source>
        <dbReference type="ARBA" id="ARBA00005204"/>
    </source>
</evidence>
<dbReference type="EMBL" id="JBBLZC010000003">
    <property type="protein sequence ID" value="MEK0082496.1"/>
    <property type="molecule type" value="Genomic_DNA"/>
</dbReference>
<dbReference type="SUPFAM" id="SSF51366">
    <property type="entry name" value="Ribulose-phoshate binding barrel"/>
    <property type="match status" value="1"/>
</dbReference>
<evidence type="ECO:0000256" key="11">
    <source>
        <dbReference type="ARBA" id="ARBA00022741"/>
    </source>
</evidence>
<dbReference type="Gene3D" id="3.10.20.810">
    <property type="entry name" value="Phosphoribosyl-AMP cyclohydrolase"/>
    <property type="match status" value="1"/>
</dbReference>
<dbReference type="InterPro" id="IPR011060">
    <property type="entry name" value="RibuloseP-bd_barrel"/>
</dbReference>
<organism evidence="18 19">
    <name type="scientific">Benzoatithermus flavus</name>
    <dbReference type="NCBI Taxonomy" id="3108223"/>
    <lineage>
        <taxon>Bacteria</taxon>
        <taxon>Pseudomonadati</taxon>
        <taxon>Pseudomonadota</taxon>
        <taxon>Alphaproteobacteria</taxon>
        <taxon>Geminicoccales</taxon>
        <taxon>Geminicoccaceae</taxon>
        <taxon>Benzoatithermus</taxon>
    </lineage>
</organism>
<accession>A0ABU8XN87</accession>
<dbReference type="NCBIfam" id="TIGR03188">
    <property type="entry name" value="histidine_hisI"/>
    <property type="match status" value="1"/>
</dbReference>
<dbReference type="InterPro" id="IPR021130">
    <property type="entry name" value="PRib-ATP_PPHydrolase-like"/>
</dbReference>
<dbReference type="PANTHER" id="PTHR42945">
    <property type="entry name" value="HISTIDINE BIOSYNTHESIS BIFUNCTIONAL PROTEIN"/>
    <property type="match status" value="1"/>
</dbReference>
<dbReference type="Pfam" id="PF01503">
    <property type="entry name" value="PRA-PH"/>
    <property type="match status" value="1"/>
</dbReference>
<keyword evidence="19" id="KW-1185">Reference proteome</keyword>
<dbReference type="SUPFAM" id="SSF141734">
    <property type="entry name" value="HisI-like"/>
    <property type="match status" value="1"/>
</dbReference>
<dbReference type="Gene3D" id="1.10.287.1080">
    <property type="entry name" value="MazG-like"/>
    <property type="match status" value="1"/>
</dbReference>
<keyword evidence="14 16" id="KW-0368">Histidine biosynthesis</keyword>
<protein>
    <recommendedName>
        <fullName evidence="9">Histidine biosynthesis bifunctional protein HisIE</fullName>
        <ecNumber evidence="8">3.5.4.19</ecNumber>
        <ecNumber evidence="7">3.6.1.31</ecNumber>
    </recommendedName>
</protein>
<dbReference type="InterPro" id="IPR008179">
    <property type="entry name" value="HisE"/>
</dbReference>
<evidence type="ECO:0000256" key="16">
    <source>
        <dbReference type="RuleBase" id="RU003657"/>
    </source>
</evidence>
<keyword evidence="11" id="KW-0547">Nucleotide-binding</keyword>
<evidence type="ECO:0000256" key="7">
    <source>
        <dbReference type="ARBA" id="ARBA00012414"/>
    </source>
</evidence>
<keyword evidence="15" id="KW-0511">Multifunctional enzyme</keyword>
<evidence type="ECO:0000256" key="15">
    <source>
        <dbReference type="ARBA" id="ARBA00023268"/>
    </source>
</evidence>
<proteinExistence type="inferred from homology"/>
<reference evidence="18 19" key="1">
    <citation type="submission" date="2024-01" db="EMBL/GenBank/DDBJ databases">
        <title>Multi-omics insights into the function and evolution of sodium benzoate biodegradation pathways in Benzoatithermus flavus gen. nov., sp. nov. from hot spring.</title>
        <authorList>
            <person name="Hu C.-J."/>
            <person name="Li W.-J."/>
        </authorList>
    </citation>
    <scope>NUCLEOTIDE SEQUENCE [LARGE SCALE GENOMIC DNA]</scope>
    <source>
        <strain evidence="18 19">SYSU G07066</strain>
    </source>
</reference>
<comment type="pathway">
    <text evidence="3">Amino-acid biosynthesis; L-histidine biosynthesis; L-histidine from 5-phospho-alpha-D-ribose 1-diphosphate: step 3/9.</text>
</comment>
<comment type="catalytic activity">
    <reaction evidence="1">
        <text>1-(5-phospho-beta-D-ribosyl)-5'-AMP + H2O = 1-(5-phospho-beta-D-ribosyl)-5-[(5-phospho-beta-D-ribosylamino)methylideneamino]imidazole-4-carboxamide</text>
        <dbReference type="Rhea" id="RHEA:20049"/>
        <dbReference type="ChEBI" id="CHEBI:15377"/>
        <dbReference type="ChEBI" id="CHEBI:58435"/>
        <dbReference type="ChEBI" id="CHEBI:59457"/>
        <dbReference type="EC" id="3.5.4.19"/>
    </reaction>
</comment>
<dbReference type="InterPro" id="IPR038019">
    <property type="entry name" value="PRib_AMP_CycHydrolase_sf"/>
</dbReference>
<dbReference type="Proteomes" id="UP001375743">
    <property type="component" value="Unassembled WGS sequence"/>
</dbReference>
<dbReference type="InterPro" id="IPR013785">
    <property type="entry name" value="Aldolase_TIM"/>
</dbReference>
<comment type="similarity">
    <text evidence="6 16">Belongs to the HisA/HisF family.</text>
</comment>
<dbReference type="Pfam" id="PF01502">
    <property type="entry name" value="PRA-CH"/>
    <property type="match status" value="1"/>
</dbReference>
<sequence length="414" mass="45007">MIIPSIDLQGGQTVQLVGGEKKAIDAGDPVPIAERFSIAGEIAVIDLDAAMRTGSNAHLIEGLLPRFACRVGGGIRDVATAIRWLDQGARKVILGTAATPEILSRLPRERVIAALDAKHGEVVVEGWKQGTGRSILERIAELKPYVGGFLVTFVELEGRMGGTNLELAKAVVDAAGKDCRVTIAGGVTTAEEIRALDAIGADAQVGMALYTGKLDLADAIMAPLTTDRPDGLYPTVVVDERGIALGLVYSSQDSIRESVRRRMGIYQSRSRGLWVKGETSGATQELLRIDLDCDRDSPRFVVRQKEPGFCHEDTMTCWGEDAGLGRLYRTLRQRREQAPPGSYTAKLFADPDLLAAKLREEAQELTEATEREHVVWEAADVLYFTLARLAKEGIDLAEVEAHLDRRALKVTRRG</sequence>
<dbReference type="CDD" id="cd11546">
    <property type="entry name" value="NTP-PPase_His4"/>
    <property type="match status" value="1"/>
</dbReference>
<evidence type="ECO:0000256" key="2">
    <source>
        <dbReference type="ARBA" id="ARBA00001460"/>
    </source>
</evidence>
<dbReference type="GO" id="GO:0004636">
    <property type="term" value="F:phosphoribosyl-ATP diphosphatase activity"/>
    <property type="evidence" value="ECO:0007669"/>
    <property type="project" value="UniProtKB-EC"/>
</dbReference>
<dbReference type="SUPFAM" id="SSF101386">
    <property type="entry name" value="all-alpha NTP pyrophosphatases"/>
    <property type="match status" value="1"/>
</dbReference>
<evidence type="ECO:0000256" key="10">
    <source>
        <dbReference type="ARBA" id="ARBA00022605"/>
    </source>
</evidence>
<evidence type="ECO:0000313" key="18">
    <source>
        <dbReference type="EMBL" id="MEK0082496.1"/>
    </source>
</evidence>
<dbReference type="Pfam" id="PF00977">
    <property type="entry name" value="His_biosynth"/>
    <property type="match status" value="1"/>
</dbReference>
<comment type="similarity">
    <text evidence="5">Belongs to the PRA-PH family.</text>
</comment>
<comment type="caution">
    <text evidence="18">The sequence shown here is derived from an EMBL/GenBank/DDBJ whole genome shotgun (WGS) entry which is preliminary data.</text>
</comment>
<evidence type="ECO:0000256" key="5">
    <source>
        <dbReference type="ARBA" id="ARBA00009392"/>
    </source>
</evidence>
<comment type="pathway">
    <text evidence="4">Amino-acid biosynthesis; L-histidine biosynthesis; L-histidine from 5-phospho-alpha-D-ribose 1-diphosphate: step 2/9.</text>
</comment>
<keyword evidence="13" id="KW-0067">ATP-binding</keyword>
<evidence type="ECO:0000256" key="6">
    <source>
        <dbReference type="ARBA" id="ARBA00009667"/>
    </source>
</evidence>
<dbReference type="PANTHER" id="PTHR42945:SF1">
    <property type="entry name" value="HISTIDINE BIOSYNTHESIS BIFUNCTIONAL PROTEIN HIS7"/>
    <property type="match status" value="1"/>
</dbReference>
<evidence type="ECO:0000256" key="8">
    <source>
        <dbReference type="ARBA" id="ARBA00012721"/>
    </source>
</evidence>
<evidence type="ECO:0000313" key="19">
    <source>
        <dbReference type="Proteomes" id="UP001375743"/>
    </source>
</evidence>
<keyword evidence="12 18" id="KW-0378">Hydrolase</keyword>
<keyword evidence="10 16" id="KW-0028">Amino-acid biosynthesis</keyword>
<gene>
    <name evidence="18" type="primary">hisE</name>
    <name evidence="18" type="ORF">U1T56_04995</name>
</gene>
<name>A0ABU8XN87_9PROT</name>
<evidence type="ECO:0000256" key="1">
    <source>
        <dbReference type="ARBA" id="ARBA00000024"/>
    </source>
</evidence>
<evidence type="ECO:0000259" key="17">
    <source>
        <dbReference type="Pfam" id="PF01502"/>
    </source>
</evidence>
<feature type="domain" description="Phosphoribosyl-AMP cyclohydrolase" evidence="17">
    <location>
        <begin position="247"/>
        <end position="318"/>
    </location>
</feature>
<evidence type="ECO:0000256" key="13">
    <source>
        <dbReference type="ARBA" id="ARBA00022840"/>
    </source>
</evidence>
<evidence type="ECO:0000256" key="3">
    <source>
        <dbReference type="ARBA" id="ARBA00005169"/>
    </source>
</evidence>
<dbReference type="InterPro" id="IPR002496">
    <property type="entry name" value="PRib_AMP_CycHydrolase_dom"/>
</dbReference>
<dbReference type="EC" id="3.6.1.31" evidence="7"/>
<comment type="catalytic activity">
    <reaction evidence="2">
        <text>1-(5-phospho-beta-D-ribosyl)-ATP + H2O = 1-(5-phospho-beta-D-ribosyl)-5'-AMP + diphosphate + H(+)</text>
        <dbReference type="Rhea" id="RHEA:22828"/>
        <dbReference type="ChEBI" id="CHEBI:15377"/>
        <dbReference type="ChEBI" id="CHEBI:15378"/>
        <dbReference type="ChEBI" id="CHEBI:33019"/>
        <dbReference type="ChEBI" id="CHEBI:59457"/>
        <dbReference type="ChEBI" id="CHEBI:73183"/>
        <dbReference type="EC" id="3.6.1.31"/>
    </reaction>
</comment>
<dbReference type="InterPro" id="IPR006062">
    <property type="entry name" value="His_biosynth"/>
</dbReference>
<dbReference type="EC" id="3.5.4.19" evidence="8"/>
<evidence type="ECO:0000256" key="9">
    <source>
        <dbReference type="ARBA" id="ARBA00017720"/>
    </source>
</evidence>
<evidence type="ECO:0000256" key="12">
    <source>
        <dbReference type="ARBA" id="ARBA00022801"/>
    </source>
</evidence>